<feature type="transmembrane region" description="Helical" evidence="1">
    <location>
        <begin position="75"/>
        <end position="97"/>
    </location>
</feature>
<feature type="transmembrane region" description="Helical" evidence="1">
    <location>
        <begin position="20"/>
        <end position="40"/>
    </location>
</feature>
<proteinExistence type="predicted"/>
<keyword evidence="3" id="KW-1185">Reference proteome</keyword>
<evidence type="ECO:0000313" key="3">
    <source>
        <dbReference type="Proteomes" id="UP001157914"/>
    </source>
</evidence>
<organism evidence="2 3">
    <name type="scientific">Roseibium denhamense</name>
    <dbReference type="NCBI Taxonomy" id="76305"/>
    <lineage>
        <taxon>Bacteria</taxon>
        <taxon>Pseudomonadati</taxon>
        <taxon>Pseudomonadota</taxon>
        <taxon>Alphaproteobacteria</taxon>
        <taxon>Hyphomicrobiales</taxon>
        <taxon>Stappiaceae</taxon>
        <taxon>Roseibium</taxon>
    </lineage>
</organism>
<feature type="transmembrane region" description="Helical" evidence="1">
    <location>
        <begin position="270"/>
        <end position="289"/>
    </location>
</feature>
<dbReference type="EMBL" id="FXTT01000006">
    <property type="protein sequence ID" value="SMP34871.1"/>
    <property type="molecule type" value="Genomic_DNA"/>
</dbReference>
<feature type="transmembrane region" description="Helical" evidence="1">
    <location>
        <begin position="248"/>
        <end position="263"/>
    </location>
</feature>
<protein>
    <recommendedName>
        <fullName evidence="4">Polymerase</fullName>
    </recommendedName>
</protein>
<keyword evidence="1" id="KW-1133">Transmembrane helix</keyword>
<evidence type="ECO:0000256" key="1">
    <source>
        <dbReference type="SAM" id="Phobius"/>
    </source>
</evidence>
<evidence type="ECO:0000313" key="2">
    <source>
        <dbReference type="EMBL" id="SMP34871.1"/>
    </source>
</evidence>
<feature type="transmembrane region" description="Helical" evidence="1">
    <location>
        <begin position="47"/>
        <end position="69"/>
    </location>
</feature>
<feature type="transmembrane region" description="Helical" evidence="1">
    <location>
        <begin position="332"/>
        <end position="354"/>
    </location>
</feature>
<name>A0ABY1PJH6_9HYPH</name>
<sequence>MHMENQAGQPRGMDRRGDVGWPVLALVLAAITFNGFLAIINAHVTTLGFWDVAAAEIFILFLGLLVILVKGIRAGQVAVFLFLIFTLGMAAYVTLINKQLYIDYFRNILILSIFCMLGYYVNAATLKKVVLWSVSIVFGVLMLEVFYLNQYGDLFYPAKYFEDTRGLEQISLDGTKLFQNAQRVPGRFTFGIINHRSSSIFLEQVSNANFSGVLMIYLIALWKRFSAMQLGFILATIILIILTNDTRTMILFSVICLTGYFVFPKLPRLFALMVMPLVLIAGGMIYLLMPDAVGDNIPGRIVLTITKFGELSLPDVLGFAAETAPAQADSGYIYVIVIGTIFSLILLWLFVSFYPRCGSAAERRYAHALSIFIFMNLLIGGTAIFSIKIAALLWLLAGHLARGETVSENAETEEMRHLNHPIPAR</sequence>
<feature type="transmembrane region" description="Helical" evidence="1">
    <location>
        <begin position="104"/>
        <end position="123"/>
    </location>
</feature>
<feature type="transmembrane region" description="Helical" evidence="1">
    <location>
        <begin position="129"/>
        <end position="149"/>
    </location>
</feature>
<gene>
    <name evidence="2" type="ORF">SAMN06265374_3916</name>
</gene>
<keyword evidence="1" id="KW-0472">Membrane</keyword>
<dbReference type="RefSeq" id="WP_155190759.1">
    <property type="nucleotide sequence ID" value="NZ_BAAAEA010000002.1"/>
</dbReference>
<evidence type="ECO:0008006" key="4">
    <source>
        <dbReference type="Google" id="ProtNLM"/>
    </source>
</evidence>
<keyword evidence="1" id="KW-0812">Transmembrane</keyword>
<feature type="transmembrane region" description="Helical" evidence="1">
    <location>
        <begin position="225"/>
        <end position="242"/>
    </location>
</feature>
<comment type="caution">
    <text evidence="2">The sequence shown here is derived from an EMBL/GenBank/DDBJ whole genome shotgun (WGS) entry which is preliminary data.</text>
</comment>
<feature type="transmembrane region" description="Helical" evidence="1">
    <location>
        <begin position="366"/>
        <end position="397"/>
    </location>
</feature>
<dbReference type="Proteomes" id="UP001157914">
    <property type="component" value="Unassembled WGS sequence"/>
</dbReference>
<reference evidence="2 3" key="1">
    <citation type="submission" date="2017-05" db="EMBL/GenBank/DDBJ databases">
        <authorList>
            <person name="Varghese N."/>
            <person name="Submissions S."/>
        </authorList>
    </citation>
    <scope>NUCLEOTIDE SEQUENCE [LARGE SCALE GENOMIC DNA]</scope>
    <source>
        <strain evidence="2 3">DSM 15949</strain>
    </source>
</reference>
<accession>A0ABY1PJH6</accession>